<dbReference type="PANTHER" id="PTHR34605">
    <property type="entry name" value="PHAGE_INTEGRASE DOMAIN-CONTAINING PROTEIN"/>
    <property type="match status" value="1"/>
</dbReference>
<dbReference type="SUPFAM" id="SSF56349">
    <property type="entry name" value="DNA breaking-rejoining enzymes"/>
    <property type="match status" value="1"/>
</dbReference>
<dbReference type="GO" id="GO:0006310">
    <property type="term" value="P:DNA recombination"/>
    <property type="evidence" value="ECO:0007669"/>
    <property type="project" value="UniProtKB-KW"/>
</dbReference>
<dbReference type="InterPro" id="IPR013762">
    <property type="entry name" value="Integrase-like_cat_sf"/>
</dbReference>
<keyword evidence="2" id="KW-0233">DNA recombination</keyword>
<dbReference type="Proteomes" id="UP000886523">
    <property type="component" value="Unassembled WGS sequence"/>
</dbReference>
<dbReference type="GO" id="GO:0015074">
    <property type="term" value="P:DNA integration"/>
    <property type="evidence" value="ECO:0007669"/>
    <property type="project" value="InterPro"/>
</dbReference>
<evidence type="ECO:0000313" key="4">
    <source>
        <dbReference type="Proteomes" id="UP000886523"/>
    </source>
</evidence>
<name>A0A9P6ARB9_9AGAM</name>
<reference evidence="3" key="1">
    <citation type="journal article" date="2020" name="Nat. Commun.">
        <title>Large-scale genome sequencing of mycorrhizal fungi provides insights into the early evolution of symbiotic traits.</title>
        <authorList>
            <person name="Miyauchi S."/>
            <person name="Kiss E."/>
            <person name="Kuo A."/>
            <person name="Drula E."/>
            <person name="Kohler A."/>
            <person name="Sanchez-Garcia M."/>
            <person name="Morin E."/>
            <person name="Andreopoulos B."/>
            <person name="Barry K.W."/>
            <person name="Bonito G."/>
            <person name="Buee M."/>
            <person name="Carver A."/>
            <person name="Chen C."/>
            <person name="Cichocki N."/>
            <person name="Clum A."/>
            <person name="Culley D."/>
            <person name="Crous P.W."/>
            <person name="Fauchery L."/>
            <person name="Girlanda M."/>
            <person name="Hayes R.D."/>
            <person name="Keri Z."/>
            <person name="LaButti K."/>
            <person name="Lipzen A."/>
            <person name="Lombard V."/>
            <person name="Magnuson J."/>
            <person name="Maillard F."/>
            <person name="Murat C."/>
            <person name="Nolan M."/>
            <person name="Ohm R.A."/>
            <person name="Pangilinan J."/>
            <person name="Pereira M.F."/>
            <person name="Perotto S."/>
            <person name="Peter M."/>
            <person name="Pfister S."/>
            <person name="Riley R."/>
            <person name="Sitrit Y."/>
            <person name="Stielow J.B."/>
            <person name="Szollosi G."/>
            <person name="Zifcakova L."/>
            <person name="Stursova M."/>
            <person name="Spatafora J.W."/>
            <person name="Tedersoo L."/>
            <person name="Vaario L.M."/>
            <person name="Yamada A."/>
            <person name="Yan M."/>
            <person name="Wang P."/>
            <person name="Xu J."/>
            <person name="Bruns T."/>
            <person name="Baldrian P."/>
            <person name="Vilgalys R."/>
            <person name="Dunand C."/>
            <person name="Henrissat B."/>
            <person name="Grigoriev I.V."/>
            <person name="Hibbett D."/>
            <person name="Nagy L.G."/>
            <person name="Martin F.M."/>
        </authorList>
    </citation>
    <scope>NUCLEOTIDE SEQUENCE</scope>
    <source>
        <strain evidence="3">UP504</strain>
    </source>
</reference>
<evidence type="ECO:0008006" key="5">
    <source>
        <dbReference type="Google" id="ProtNLM"/>
    </source>
</evidence>
<keyword evidence="1" id="KW-0238">DNA-binding</keyword>
<accession>A0A9P6ARB9</accession>
<protein>
    <recommendedName>
        <fullName evidence="5">Tyr recombinase domain-containing protein</fullName>
    </recommendedName>
</protein>
<dbReference type="Gene3D" id="1.10.443.10">
    <property type="entry name" value="Intergrase catalytic core"/>
    <property type="match status" value="1"/>
</dbReference>
<dbReference type="InterPro" id="IPR010998">
    <property type="entry name" value="Integrase_recombinase_N"/>
</dbReference>
<dbReference type="EMBL" id="MU129034">
    <property type="protein sequence ID" value="KAF9509461.1"/>
    <property type="molecule type" value="Genomic_DNA"/>
</dbReference>
<dbReference type="OrthoDB" id="3266428at2759"/>
<organism evidence="3 4">
    <name type="scientific">Hydnum rufescens UP504</name>
    <dbReference type="NCBI Taxonomy" id="1448309"/>
    <lineage>
        <taxon>Eukaryota</taxon>
        <taxon>Fungi</taxon>
        <taxon>Dikarya</taxon>
        <taxon>Basidiomycota</taxon>
        <taxon>Agaricomycotina</taxon>
        <taxon>Agaricomycetes</taxon>
        <taxon>Cantharellales</taxon>
        <taxon>Hydnaceae</taxon>
        <taxon>Hydnum</taxon>
    </lineage>
</organism>
<gene>
    <name evidence="3" type="ORF">BS47DRAFT_1365202</name>
</gene>
<dbReference type="Gene3D" id="1.10.150.130">
    <property type="match status" value="1"/>
</dbReference>
<dbReference type="AlphaFoldDB" id="A0A9P6ARB9"/>
<dbReference type="InterPro" id="IPR052925">
    <property type="entry name" value="Phage_Integrase-like_Recomb"/>
</dbReference>
<dbReference type="SUPFAM" id="SSF47823">
    <property type="entry name" value="lambda integrase-like, N-terminal domain"/>
    <property type="match status" value="1"/>
</dbReference>
<comment type="caution">
    <text evidence="3">The sequence shown here is derived from an EMBL/GenBank/DDBJ whole genome shotgun (WGS) entry which is preliminary data.</text>
</comment>
<keyword evidence="4" id="KW-1185">Reference proteome</keyword>
<dbReference type="GO" id="GO:0003677">
    <property type="term" value="F:DNA binding"/>
    <property type="evidence" value="ECO:0007669"/>
    <property type="project" value="UniProtKB-KW"/>
</dbReference>
<evidence type="ECO:0000256" key="2">
    <source>
        <dbReference type="ARBA" id="ARBA00023172"/>
    </source>
</evidence>
<evidence type="ECO:0000256" key="1">
    <source>
        <dbReference type="ARBA" id="ARBA00023125"/>
    </source>
</evidence>
<dbReference type="InterPro" id="IPR011010">
    <property type="entry name" value="DNA_brk_join_enz"/>
</dbReference>
<sequence length="374" mass="42561">MPLSQGHYSHGRQPKFHHNIFCPHVKASDCILCWTSPAVILAHTKLLESSSGLSFSLARAQLVASKAWEESTHASYGAGLARWAEWCDDNEIPEDDRMPIEKRHLACFIADATGTIGLLGFKNWLSGLGAWHRFHQMPWCRDDPFIHLLLEGAKKLAPKSILMMLLAGQYYVLPFGVWHDLERSLCLLKLVSSLGTMYLVSVTLQLPWMKTACNGANLVLTQEEDCTCPYWALQQHFLTNQGLPDQAHLFAFHTETGWEPLIKRHLVDRCRHIWSSAGFQDLPLGHSFCIGGTTHLLSRGTNPQVIQKLGRWSSDAFFLYWHNTQLIIPKHIHDAGVVARMDSKMEDYFGDVSPEVLQWWRAVQSTRQRTVVRR</sequence>
<dbReference type="PANTHER" id="PTHR34605:SF4">
    <property type="entry name" value="DNA ADENINE METHYLTRANSFERASE"/>
    <property type="match status" value="1"/>
</dbReference>
<proteinExistence type="predicted"/>
<evidence type="ECO:0000313" key="3">
    <source>
        <dbReference type="EMBL" id="KAF9509461.1"/>
    </source>
</evidence>